<dbReference type="InterPro" id="IPR036872">
    <property type="entry name" value="CH_dom_sf"/>
</dbReference>
<feature type="compositionally biased region" description="Low complexity" evidence="8">
    <location>
        <begin position="767"/>
        <end position="790"/>
    </location>
</feature>
<feature type="compositionally biased region" description="Low complexity" evidence="8">
    <location>
        <begin position="751"/>
        <end position="760"/>
    </location>
</feature>
<dbReference type="GO" id="GO:0031122">
    <property type="term" value="P:cytoplasmic microtubule organization"/>
    <property type="evidence" value="ECO:0007669"/>
    <property type="project" value="InterPro"/>
</dbReference>
<feature type="compositionally biased region" description="Low complexity" evidence="8">
    <location>
        <begin position="462"/>
        <end position="477"/>
    </location>
</feature>
<feature type="coiled-coil region" evidence="7">
    <location>
        <begin position="545"/>
        <end position="579"/>
    </location>
</feature>
<dbReference type="Pfam" id="PF05622">
    <property type="entry name" value="HOOK"/>
    <property type="match status" value="1"/>
</dbReference>
<evidence type="ECO:0000256" key="3">
    <source>
        <dbReference type="ARBA" id="ARBA00022490"/>
    </source>
</evidence>
<feature type="coiled-coil region" evidence="7">
    <location>
        <begin position="616"/>
        <end position="729"/>
    </location>
</feature>
<dbReference type="GO" id="GO:0008017">
    <property type="term" value="F:microtubule binding"/>
    <property type="evidence" value="ECO:0007669"/>
    <property type="project" value="InterPro"/>
</dbReference>
<feature type="region of interest" description="Disordered" evidence="8">
    <location>
        <begin position="740"/>
        <end position="834"/>
    </location>
</feature>
<feature type="compositionally biased region" description="Basic and acidic residues" evidence="8">
    <location>
        <begin position="256"/>
        <end position="273"/>
    </location>
</feature>
<dbReference type="InterPro" id="IPR008636">
    <property type="entry name" value="Hook_C"/>
</dbReference>
<feature type="region of interest" description="Disordered" evidence="8">
    <location>
        <begin position="256"/>
        <end position="277"/>
    </location>
</feature>
<dbReference type="Pfam" id="PF19047">
    <property type="entry name" value="HOOK_N"/>
    <property type="match status" value="1"/>
</dbReference>
<dbReference type="GO" id="GO:0030705">
    <property type="term" value="P:cytoskeleton-dependent intracellular transport"/>
    <property type="evidence" value="ECO:0007669"/>
    <property type="project" value="InterPro"/>
</dbReference>
<reference evidence="10" key="1">
    <citation type="journal article" date="2011" name="Plant Physiol.">
        <title>Comprehensive sequence analysis of 24,783 barley full-length cDNAs derived from 12 clone libraries.</title>
        <authorList>
            <person name="Matsumoto T."/>
            <person name="Tanaka T."/>
            <person name="Sakai H."/>
            <person name="Amano N."/>
            <person name="Kanamori H."/>
            <person name="Kurita K."/>
            <person name="Kikuta A."/>
            <person name="Kamiya K."/>
            <person name="Yamamoto M."/>
            <person name="Ikawa H."/>
            <person name="Fujii N."/>
            <person name="Hori K."/>
            <person name="Itoh T."/>
            <person name="Sato K."/>
        </authorList>
    </citation>
    <scope>NUCLEOTIDE SEQUENCE</scope>
    <source>
        <tissue evidence="10">Shoot and root</tissue>
    </source>
</reference>
<dbReference type="PANTHER" id="PTHR18947">
    <property type="entry name" value="HOOK PROTEINS"/>
    <property type="match status" value="1"/>
</dbReference>
<dbReference type="PROSITE" id="PS50021">
    <property type="entry name" value="CH"/>
    <property type="match status" value="1"/>
</dbReference>
<dbReference type="EMBL" id="AK368974">
    <property type="protein sequence ID" value="BAK00177.1"/>
    <property type="molecule type" value="mRNA"/>
</dbReference>
<evidence type="ECO:0000313" key="10">
    <source>
        <dbReference type="EMBL" id="BAK00177.1"/>
    </source>
</evidence>
<dbReference type="FunFam" id="1.10.418.10:FF:000024">
    <property type="entry name" value="Hook homolog 3 (Drosophila)"/>
    <property type="match status" value="1"/>
</dbReference>
<protein>
    <submittedName>
        <fullName evidence="10">Predicted protein</fullName>
    </submittedName>
</protein>
<evidence type="ECO:0000256" key="6">
    <source>
        <dbReference type="ARBA" id="ARBA00023212"/>
    </source>
</evidence>
<comment type="similarity">
    <text evidence="2">Belongs to the hook family.</text>
</comment>
<accession>F2DYK5</accession>
<dbReference type="CDD" id="cd22222">
    <property type="entry name" value="HkD_Hook"/>
    <property type="match status" value="1"/>
</dbReference>
<dbReference type="Gene3D" id="1.10.418.10">
    <property type="entry name" value="Calponin-like domain"/>
    <property type="match status" value="1"/>
</dbReference>
<feature type="domain" description="Calponin-homology (CH)" evidence="9">
    <location>
        <begin position="4"/>
        <end position="127"/>
    </location>
</feature>
<evidence type="ECO:0000259" key="9">
    <source>
        <dbReference type="PROSITE" id="PS50021"/>
    </source>
</evidence>
<evidence type="ECO:0000256" key="2">
    <source>
        <dbReference type="ARBA" id="ARBA00006946"/>
    </source>
</evidence>
<evidence type="ECO:0000256" key="8">
    <source>
        <dbReference type="SAM" id="MobiDB-lite"/>
    </source>
</evidence>
<keyword evidence="6" id="KW-0206">Cytoskeleton</keyword>
<name>F2DYK5_HORVV</name>
<dbReference type="Gene3D" id="1.10.287.1490">
    <property type="match status" value="1"/>
</dbReference>
<dbReference type="GO" id="GO:0005874">
    <property type="term" value="C:microtubule"/>
    <property type="evidence" value="ECO:0007669"/>
    <property type="project" value="UniProtKB-KW"/>
</dbReference>
<evidence type="ECO:0000256" key="7">
    <source>
        <dbReference type="SAM" id="Coils"/>
    </source>
</evidence>
<dbReference type="InterPro" id="IPR001715">
    <property type="entry name" value="CH_dom"/>
</dbReference>
<keyword evidence="3" id="KW-0963">Cytoplasm</keyword>
<feature type="region of interest" description="Disordered" evidence="8">
    <location>
        <begin position="458"/>
        <end position="492"/>
    </location>
</feature>
<dbReference type="SUPFAM" id="SSF116907">
    <property type="entry name" value="Hook domain"/>
    <property type="match status" value="1"/>
</dbReference>
<sequence>MDRNTLFDCLVAWVNTFNLNVKCEGANDFKDGILIAKCLNNIDPEYFDEDWLSKIKDDTNENWRLKLLNLKKILQRITDYYSEVLNHSLSDFEMPNLNLIVETNNNTTSVEANNQLSHLLQLVLGCAVNCERKSEFIKNIMEMNESTQHMIMTAIQELMSKDRNMNLIRQSTSTLSLGGGIVGGGTMSTSASMIASTTTASGGEADIDLSYQLKRAHVEIARLGELKEDIEIKCQRLDKQVSELIEEKASLASEIDSLRSKLQRHEDGDRGDPTNEMNKQLRLQQKLDSMQEELYRLESEKEKYRIQFEAAKSEQDILLEKNIELKKVAQEHQNLRDEIDVLKHRSDRVEKLESTIESYKIKLEEMVDLKRQIKSLEENNTKYLEKILFMEEEVKKINALKSQIEMYKKQIQELHEQMLNDEMKSKKLEYEYKSLEERLNSLRAEKERLQSEYEKVKENLDKQSNNNNSNSPLNDENGQPLTMPTSEEEGSTNQLMGDLFSTAELFNIPSDIKEKLVRLCHENKVLKSKQTEYNEERYLLIQSQLEDEKQRSGDLQTRLNETSKQKIEIECQLNDLRKTSKDLLEVEQQSRNATQGDDSSRDELIGDLKTKLSRAQAQLDDECKRNEAALKSLEEKLELLSAEKNELKESREKELKAHEKEIKEMNEKYRGYLEKAKIVIKTLDPRNSTNGCSEVQFLKTQLAEKEKQIKQLTKENEKIRNSRELEERLVSSAWQKLSSTLNRRSTDERVSSVGSSSFLSQQRHLPGSSGNSNSSNSSSNNSASSVSGSPSSGGGGGISGLIHHSLSATNTPRQRSSNSFLSSLPKLNSPTPTN</sequence>
<evidence type="ECO:0000256" key="5">
    <source>
        <dbReference type="ARBA" id="ARBA00023054"/>
    </source>
</evidence>
<organism evidence="10">
    <name type="scientific">Hordeum vulgare subsp. vulgare</name>
    <name type="common">Domesticated barley</name>
    <dbReference type="NCBI Taxonomy" id="112509"/>
    <lineage>
        <taxon>Eukaryota</taxon>
        <taxon>Viridiplantae</taxon>
        <taxon>Streptophyta</taxon>
        <taxon>Embryophyta</taxon>
        <taxon>Tracheophyta</taxon>
        <taxon>Spermatophyta</taxon>
        <taxon>Magnoliopsida</taxon>
        <taxon>Liliopsida</taxon>
        <taxon>Poales</taxon>
        <taxon>Poaceae</taxon>
        <taxon>BOP clade</taxon>
        <taxon>Pooideae</taxon>
        <taxon>Triticodae</taxon>
        <taxon>Triticeae</taxon>
        <taxon>Hordeinae</taxon>
        <taxon>Hordeum</taxon>
    </lineage>
</organism>
<feature type="compositionally biased region" description="Polar residues" evidence="8">
    <location>
        <begin position="806"/>
        <end position="834"/>
    </location>
</feature>
<dbReference type="AlphaFoldDB" id="F2DYK5"/>
<comment type="subcellular location">
    <subcellularLocation>
        <location evidence="1">Cytoplasm</location>
        <location evidence="1">Cytoskeleton</location>
    </subcellularLocation>
</comment>
<evidence type="ECO:0000256" key="1">
    <source>
        <dbReference type="ARBA" id="ARBA00004245"/>
    </source>
</evidence>
<proteinExistence type="evidence at transcript level"/>
<dbReference type="InterPro" id="IPR043936">
    <property type="entry name" value="HOOK_N"/>
</dbReference>
<feature type="compositionally biased region" description="Polar residues" evidence="8">
    <location>
        <begin position="479"/>
        <end position="492"/>
    </location>
</feature>
<dbReference type="PANTHER" id="PTHR18947:SF39">
    <property type="entry name" value="PROTEIN HOOK"/>
    <property type="match status" value="1"/>
</dbReference>
<keyword evidence="4" id="KW-0493">Microtubule</keyword>
<evidence type="ECO:0000256" key="4">
    <source>
        <dbReference type="ARBA" id="ARBA00022701"/>
    </source>
</evidence>
<keyword evidence="5 7" id="KW-0175">Coiled coil</keyword>